<keyword evidence="1" id="KW-0812">Transmembrane</keyword>
<evidence type="ECO:0000313" key="2">
    <source>
        <dbReference type="EMBL" id="SMQ50748.1"/>
    </source>
</evidence>
<keyword evidence="1" id="KW-1133">Transmembrane helix</keyword>
<reference evidence="2 3" key="1">
    <citation type="submission" date="2016-06" db="EMBL/GenBank/DDBJ databases">
        <authorList>
            <person name="Kjaerup R.B."/>
            <person name="Dalgaard T.S."/>
            <person name="Juul-Madsen H.R."/>
        </authorList>
    </citation>
    <scope>NUCLEOTIDE SEQUENCE [LARGE SCALE GENOMIC DNA]</scope>
</reference>
<proteinExistence type="predicted"/>
<keyword evidence="3" id="KW-1185">Reference proteome</keyword>
<gene>
    <name evidence="2" type="ORF">ZT3D7_G5901</name>
</gene>
<name>A0A1X7RTL5_ZYMT9</name>
<keyword evidence="1" id="KW-0472">Membrane</keyword>
<accession>A0A1X7RTL5</accession>
<protein>
    <submittedName>
        <fullName evidence="2">Uncharacterized protein</fullName>
    </submittedName>
</protein>
<evidence type="ECO:0000313" key="3">
    <source>
        <dbReference type="Proteomes" id="UP000215127"/>
    </source>
</evidence>
<dbReference type="AlphaFoldDB" id="A0A1X7RTL5"/>
<organism evidence="2 3">
    <name type="scientific">Zymoseptoria tritici (strain ST99CH_3D7)</name>
    <dbReference type="NCBI Taxonomy" id="1276538"/>
    <lineage>
        <taxon>Eukaryota</taxon>
        <taxon>Fungi</taxon>
        <taxon>Dikarya</taxon>
        <taxon>Ascomycota</taxon>
        <taxon>Pezizomycotina</taxon>
        <taxon>Dothideomycetes</taxon>
        <taxon>Dothideomycetidae</taxon>
        <taxon>Mycosphaerellales</taxon>
        <taxon>Mycosphaerellaceae</taxon>
        <taxon>Zymoseptoria</taxon>
    </lineage>
</organism>
<evidence type="ECO:0000256" key="1">
    <source>
        <dbReference type="SAM" id="Phobius"/>
    </source>
</evidence>
<dbReference type="Proteomes" id="UP000215127">
    <property type="component" value="Chromosome 5"/>
</dbReference>
<feature type="transmembrane region" description="Helical" evidence="1">
    <location>
        <begin position="46"/>
        <end position="67"/>
    </location>
</feature>
<sequence length="123" mass="13311">MDLFPQASVDTNHAQIERSSCYLQIPDNSPTATTHTHTHLPRLATIIMRFTFVAAALFFLSGLPSALGKCDQVCKICPGQAGFIHEDPADGTCRCYECEPVDCTDSWPNASTKCPGTCSKLCA</sequence>
<dbReference type="EMBL" id="LT853696">
    <property type="protein sequence ID" value="SMQ50748.1"/>
    <property type="molecule type" value="Genomic_DNA"/>
</dbReference>